<dbReference type="InterPro" id="IPR047415">
    <property type="entry name" value="Pcf11_CID"/>
</dbReference>
<dbReference type="EMBL" id="PJQD01000083">
    <property type="protein sequence ID" value="POY71523.1"/>
    <property type="molecule type" value="Genomic_DNA"/>
</dbReference>
<dbReference type="SUPFAM" id="SSF48464">
    <property type="entry name" value="ENTH/VHS domain"/>
    <property type="match status" value="1"/>
</dbReference>
<feature type="compositionally biased region" description="Pro residues" evidence="1">
    <location>
        <begin position="121"/>
        <end position="137"/>
    </location>
</feature>
<comment type="caution">
    <text evidence="3">The sequence shown here is derived from an EMBL/GenBank/DDBJ whole genome shotgun (WGS) entry which is preliminary data.</text>
</comment>
<dbReference type="Proteomes" id="UP000237144">
    <property type="component" value="Unassembled WGS sequence"/>
</dbReference>
<dbReference type="PANTHER" id="PTHR15921:SF3">
    <property type="entry name" value="PRE-MRNA CLEAVAGE COMPLEX 2 PROTEIN PCF11"/>
    <property type="match status" value="1"/>
</dbReference>
<dbReference type="FunFam" id="1.25.40.90:FF:000016">
    <property type="entry name" value="mRNA cleavage factor complex component Pcf11"/>
    <property type="match status" value="1"/>
</dbReference>
<feature type="compositionally biased region" description="Pro residues" evidence="1">
    <location>
        <begin position="1"/>
        <end position="23"/>
    </location>
</feature>
<gene>
    <name evidence="3" type="ORF">BMF94_5444</name>
</gene>
<feature type="region of interest" description="Disordered" evidence="1">
    <location>
        <begin position="391"/>
        <end position="512"/>
    </location>
</feature>
<name>A0A2S5B407_9BASI</name>
<dbReference type="InterPro" id="IPR006569">
    <property type="entry name" value="CID_dom"/>
</dbReference>
<reference evidence="3 4" key="1">
    <citation type="journal article" date="2018" name="Front. Microbiol.">
        <title>Prospects for Fungal Bioremediation of Acidic Radioactive Waste Sites: Characterization and Genome Sequence of Rhodotorula taiwanensis MD1149.</title>
        <authorList>
            <person name="Tkavc R."/>
            <person name="Matrosova V.Y."/>
            <person name="Grichenko O.E."/>
            <person name="Gostincar C."/>
            <person name="Volpe R.P."/>
            <person name="Klimenkova P."/>
            <person name="Gaidamakova E.K."/>
            <person name="Zhou C.E."/>
            <person name="Stewart B.J."/>
            <person name="Lyman M.G."/>
            <person name="Malfatti S.A."/>
            <person name="Rubinfeld B."/>
            <person name="Courtot M."/>
            <person name="Singh J."/>
            <person name="Dalgard C.L."/>
            <person name="Hamilton T."/>
            <person name="Frey K.G."/>
            <person name="Gunde-Cimerman N."/>
            <person name="Dugan L."/>
            <person name="Daly M.J."/>
        </authorList>
    </citation>
    <scope>NUCLEOTIDE SEQUENCE [LARGE SCALE GENOMIC DNA]</scope>
    <source>
        <strain evidence="3 4">MD1149</strain>
    </source>
</reference>
<dbReference type="InterPro" id="IPR008942">
    <property type="entry name" value="ENTH_VHS"/>
</dbReference>
<dbReference type="GO" id="GO:0000993">
    <property type="term" value="F:RNA polymerase II complex binding"/>
    <property type="evidence" value="ECO:0007669"/>
    <property type="project" value="InterPro"/>
</dbReference>
<dbReference type="GO" id="GO:0005849">
    <property type="term" value="C:mRNA cleavage factor complex"/>
    <property type="evidence" value="ECO:0007669"/>
    <property type="project" value="TreeGrafter"/>
</dbReference>
<feature type="region of interest" description="Disordered" evidence="1">
    <location>
        <begin position="1"/>
        <end position="150"/>
    </location>
</feature>
<feature type="compositionally biased region" description="Low complexity" evidence="1">
    <location>
        <begin position="391"/>
        <end position="407"/>
    </location>
</feature>
<feature type="compositionally biased region" description="Low complexity" evidence="1">
    <location>
        <begin position="80"/>
        <end position="89"/>
    </location>
</feature>
<dbReference type="SMART" id="SM00582">
    <property type="entry name" value="RPR"/>
    <property type="match status" value="1"/>
</dbReference>
<dbReference type="PROSITE" id="PS51391">
    <property type="entry name" value="CID"/>
    <property type="match status" value="1"/>
</dbReference>
<dbReference type="OrthoDB" id="2129491at2759"/>
<accession>A0A2S5B407</accession>
<feature type="compositionally biased region" description="Basic and acidic residues" evidence="1">
    <location>
        <begin position="139"/>
        <end position="150"/>
    </location>
</feature>
<feature type="compositionally biased region" description="Low complexity" evidence="1">
    <location>
        <begin position="849"/>
        <end position="861"/>
    </location>
</feature>
<evidence type="ECO:0000313" key="4">
    <source>
        <dbReference type="Proteomes" id="UP000237144"/>
    </source>
</evidence>
<organism evidence="3 4">
    <name type="scientific">Rhodotorula taiwanensis</name>
    <dbReference type="NCBI Taxonomy" id="741276"/>
    <lineage>
        <taxon>Eukaryota</taxon>
        <taxon>Fungi</taxon>
        <taxon>Dikarya</taxon>
        <taxon>Basidiomycota</taxon>
        <taxon>Pucciniomycotina</taxon>
        <taxon>Microbotryomycetes</taxon>
        <taxon>Sporidiobolales</taxon>
        <taxon>Sporidiobolaceae</taxon>
        <taxon>Rhodotorula</taxon>
    </lineage>
</organism>
<protein>
    <recommendedName>
        <fullName evidence="2">CID domain-containing protein</fullName>
    </recommendedName>
</protein>
<feature type="compositionally biased region" description="Basic and acidic residues" evidence="1">
    <location>
        <begin position="869"/>
        <end position="878"/>
    </location>
</feature>
<dbReference type="GO" id="GO:0005737">
    <property type="term" value="C:cytoplasm"/>
    <property type="evidence" value="ECO:0007669"/>
    <property type="project" value="TreeGrafter"/>
</dbReference>
<dbReference type="InterPro" id="IPR045154">
    <property type="entry name" value="PCF11-like"/>
</dbReference>
<dbReference type="PANTHER" id="PTHR15921">
    <property type="entry name" value="PRE-MRNA CLEAVAGE COMPLEX II"/>
    <property type="match status" value="1"/>
</dbReference>
<evidence type="ECO:0000313" key="3">
    <source>
        <dbReference type="EMBL" id="POY71523.1"/>
    </source>
</evidence>
<feature type="compositionally biased region" description="Low complexity" evidence="1">
    <location>
        <begin position="795"/>
        <end position="809"/>
    </location>
</feature>
<dbReference type="GO" id="GO:0031124">
    <property type="term" value="P:mRNA 3'-end processing"/>
    <property type="evidence" value="ECO:0007669"/>
    <property type="project" value="InterPro"/>
</dbReference>
<sequence length="891" mass="94550">MSWYPPPPHGYGGHYPPPPPQPQPDYGAPAAGGGQYPYGGAQPGYGQAPYGGQYQGGGGGGYYQPPPPAGPYGQPPAVAPPLGGAPPAGYYHHQHHHQQQQQHHMAPPPPVHQQQPRYDYAPPPPPALVPQSSPAPPLKEGELRPPPDVAHDPNSFRRYFKLQLDHLTYNSKPVITSLTLFAHEHAVRMASVVAQCFDEHLRTCPPPYILPAFYLLDSICKNIGAPYVALFSRFIERAFLSAYHSVDPSTRTKLEELLGTWKTGGPDGGELFREPDEPREGARVQRGIEGALFGARGRGDGLLGRAAKDAEMYNAGVQQLPHTATTTERSGVLYDVRRLLTLRQDVLSSNPADQINASQIVALKKLENLILNTQLTTEQVTQIRNQLAALAPPAQAQAQTQARTSASPAPPPPPPPPAAASPAVAQQTLANVLSPLMPAPQQPGPSSYPQQQRQFGHHFSPPLPTAPPPQAAAGRHFSPGPGAGYQQTPTPTLQATPAPLPPQLTSQGASNASGGGNVVNGIDLGLLSQLSASGALANLFGSAGTSSPSLGNVKIEAGEVKPRVEEGATVGKGKDRGPVVEVDEMAHVWEEEVIRMGVTLNAGDLSTPRPHALALLYLQLLPLQCRQCGLRQPDSRTGKRKMDEHLDWHFVHKRRIREATGRASGRSWFTSEEDWYTSDSTHHPLSAADQPSSSLMSAGAAASAASAAGSGAIDRAALQKQKVAVPAAGTPEAELGLGDKPCPICQDRFKSEWSDDEEEWVWWNAVVVDKTLYHATCHAEAALSRSNAAASVAASRTSVRTSRESTPTSLAGSRKRKAGSVDPLGNATSPLKPPVERAPDQDGQTSKTAASEPADAAAAGVGVDGSGEPDAKRVKAEPQEAMPLFRTDAEE</sequence>
<feature type="compositionally biased region" description="Gly residues" evidence="1">
    <location>
        <begin position="53"/>
        <end position="62"/>
    </location>
</feature>
<evidence type="ECO:0000256" key="1">
    <source>
        <dbReference type="SAM" id="MobiDB-lite"/>
    </source>
</evidence>
<dbReference type="GO" id="GO:0003729">
    <property type="term" value="F:mRNA binding"/>
    <property type="evidence" value="ECO:0007669"/>
    <property type="project" value="InterPro"/>
</dbReference>
<feature type="compositionally biased region" description="Low complexity" evidence="1">
    <location>
        <begin position="486"/>
        <end position="512"/>
    </location>
</feature>
<dbReference type="Gene3D" id="1.25.40.90">
    <property type="match status" value="1"/>
</dbReference>
<dbReference type="AlphaFoldDB" id="A0A2S5B407"/>
<proteinExistence type="predicted"/>
<evidence type="ECO:0000259" key="2">
    <source>
        <dbReference type="PROSITE" id="PS51391"/>
    </source>
</evidence>
<feature type="compositionally biased region" description="Pro residues" evidence="1">
    <location>
        <begin position="64"/>
        <end position="79"/>
    </location>
</feature>
<dbReference type="STRING" id="741276.A0A2S5B407"/>
<dbReference type="CDD" id="cd16982">
    <property type="entry name" value="CID_Pcf11"/>
    <property type="match status" value="1"/>
</dbReference>
<feature type="compositionally biased region" description="Pro residues" evidence="1">
    <location>
        <begin position="408"/>
        <end position="419"/>
    </location>
</feature>
<feature type="compositionally biased region" description="Pro residues" evidence="1">
    <location>
        <begin position="461"/>
        <end position="470"/>
    </location>
</feature>
<feature type="domain" description="CID" evidence="2">
    <location>
        <begin position="152"/>
        <end position="296"/>
    </location>
</feature>
<dbReference type="GO" id="GO:0006369">
    <property type="term" value="P:termination of RNA polymerase II transcription"/>
    <property type="evidence" value="ECO:0007669"/>
    <property type="project" value="InterPro"/>
</dbReference>
<dbReference type="Pfam" id="PF21936">
    <property type="entry name" value="Pcf11_C"/>
    <property type="match status" value="1"/>
</dbReference>
<dbReference type="Pfam" id="PF04818">
    <property type="entry name" value="CID"/>
    <property type="match status" value="1"/>
</dbReference>
<dbReference type="InterPro" id="IPR054127">
    <property type="entry name" value="Pcf11_C"/>
</dbReference>
<feature type="compositionally biased region" description="Gly residues" evidence="1">
    <location>
        <begin position="30"/>
        <end position="43"/>
    </location>
</feature>
<keyword evidence="4" id="KW-1185">Reference proteome</keyword>
<feature type="compositionally biased region" description="Low complexity" evidence="1">
    <location>
        <begin position="444"/>
        <end position="454"/>
    </location>
</feature>
<feature type="region of interest" description="Disordered" evidence="1">
    <location>
        <begin position="795"/>
        <end position="891"/>
    </location>
</feature>